<organism evidence="1 2">
    <name type="scientific">Maribacter litopenaei</name>
    <dbReference type="NCBI Taxonomy" id="2976127"/>
    <lineage>
        <taxon>Bacteria</taxon>
        <taxon>Pseudomonadati</taxon>
        <taxon>Bacteroidota</taxon>
        <taxon>Flavobacteriia</taxon>
        <taxon>Flavobacteriales</taxon>
        <taxon>Flavobacteriaceae</taxon>
        <taxon>Maribacter</taxon>
    </lineage>
</organism>
<protein>
    <recommendedName>
        <fullName evidence="3">Alpha/beta hydrolase</fullName>
    </recommendedName>
</protein>
<dbReference type="Proteomes" id="UP001059209">
    <property type="component" value="Chromosome"/>
</dbReference>
<dbReference type="SUPFAM" id="SSF53474">
    <property type="entry name" value="alpha/beta-Hydrolases"/>
    <property type="match status" value="1"/>
</dbReference>
<proteinExistence type="predicted"/>
<dbReference type="Gene3D" id="3.40.50.1820">
    <property type="entry name" value="alpha/beta hydrolase"/>
    <property type="match status" value="1"/>
</dbReference>
<evidence type="ECO:0000313" key="2">
    <source>
        <dbReference type="Proteomes" id="UP001059209"/>
    </source>
</evidence>
<dbReference type="InterPro" id="IPR029058">
    <property type="entry name" value="AB_hydrolase_fold"/>
</dbReference>
<sequence length="344" mass="38338">MKKLLLFFFVIGSLTARTSVKTESGDLNGAGFKIFVPEPWNGNLVMYAHGYSFMGSPLQSEDPDFQNKMSLFLEKGFAVAASDYAYQGFALAQGVDDTEALRAYFIEKYGEPKQTIMAGHSMGGGITLAMLENFGDAYDGGLALCPLSSRPYLQCRKEYDMYATFNGLFPGVITPLKEIFDVSKPYEAQNVRNMVSKAQEITKAIVAKDSVLGVAFAKKFDLKFKDLPFSLFFNENVLRDLAQKAGGNPFDNTNTVYSGFPNDWEVNQKAERLPATVDPEVIFSKYDRTGNINTPVVLMHTIYDQLIPPTYGVTNYENMVIDQGKTEFLTVYYTNGQAHCQFTP</sequence>
<reference evidence="1" key="1">
    <citation type="submission" date="2022-09" db="EMBL/GenBank/DDBJ databases">
        <title>Maribacter litopenaei sp. nov., isolated from the intestinal tract of the Pacific White Shrimp, Litopenaeus vannamei.</title>
        <authorList>
            <person name="Kim S.Y."/>
            <person name="Hwang C.Y."/>
        </authorList>
    </citation>
    <scope>NUCLEOTIDE SEQUENCE</scope>
    <source>
        <strain evidence="1">HL-LV01</strain>
    </source>
</reference>
<gene>
    <name evidence="1" type="ORF">NYZ99_12345</name>
</gene>
<accession>A0ABY5Y4G0</accession>
<name>A0ABY5Y4G0_9FLAO</name>
<evidence type="ECO:0000313" key="1">
    <source>
        <dbReference type="EMBL" id="UWX53907.1"/>
    </source>
</evidence>
<keyword evidence="2" id="KW-1185">Reference proteome</keyword>
<evidence type="ECO:0008006" key="3">
    <source>
        <dbReference type="Google" id="ProtNLM"/>
    </source>
</evidence>
<dbReference type="RefSeq" id="WP_260571458.1">
    <property type="nucleotide sequence ID" value="NZ_CP104205.1"/>
</dbReference>
<dbReference type="EMBL" id="CP104205">
    <property type="protein sequence ID" value="UWX53907.1"/>
    <property type="molecule type" value="Genomic_DNA"/>
</dbReference>